<reference evidence="2 3" key="1">
    <citation type="submission" date="2023-02" db="EMBL/GenBank/DDBJ databases">
        <title>Gemone sequence of Telluria chitinolytica ACM 3522T.</title>
        <authorList>
            <person name="Frediansyah A."/>
            <person name="Miess H."/>
            <person name="Gross H."/>
        </authorList>
    </citation>
    <scope>NUCLEOTIDE SEQUENCE [LARGE SCALE GENOMIC DNA]</scope>
    <source>
        <strain evidence="2 3">ACM 3522</strain>
    </source>
</reference>
<dbReference type="Gene3D" id="3.10.180.10">
    <property type="entry name" value="2,3-Dihydroxybiphenyl 1,2-Dioxygenase, domain 1"/>
    <property type="match status" value="1"/>
</dbReference>
<dbReference type="Pfam" id="PF00903">
    <property type="entry name" value="Glyoxalase"/>
    <property type="match status" value="1"/>
</dbReference>
<dbReference type="InterPro" id="IPR004360">
    <property type="entry name" value="Glyas_Fos-R_dOase_dom"/>
</dbReference>
<evidence type="ECO:0000259" key="1">
    <source>
        <dbReference type="PROSITE" id="PS51819"/>
    </source>
</evidence>
<dbReference type="PANTHER" id="PTHR35006:SF2">
    <property type="entry name" value="GLYOXALASE FAMILY PROTEIN (AFU_ORTHOLOGUE AFUA_5G14830)"/>
    <property type="match status" value="1"/>
</dbReference>
<dbReference type="Proteomes" id="UP001216510">
    <property type="component" value="Chromosome"/>
</dbReference>
<organism evidence="2 3">
    <name type="scientific">Pseudoduganella chitinolytica</name>
    <dbReference type="NCBI Taxonomy" id="34070"/>
    <lineage>
        <taxon>Bacteria</taxon>
        <taxon>Pseudomonadati</taxon>
        <taxon>Pseudomonadota</taxon>
        <taxon>Betaproteobacteria</taxon>
        <taxon>Burkholderiales</taxon>
        <taxon>Oxalobacteraceae</taxon>
        <taxon>Telluria group</taxon>
        <taxon>Pseudoduganella</taxon>
    </lineage>
</organism>
<gene>
    <name evidence="2" type="ORF">PX653_12710</name>
</gene>
<dbReference type="SUPFAM" id="SSF54593">
    <property type="entry name" value="Glyoxalase/Bleomycin resistance protein/Dihydroxybiphenyl dioxygenase"/>
    <property type="match status" value="1"/>
</dbReference>
<evidence type="ECO:0000313" key="3">
    <source>
        <dbReference type="Proteomes" id="UP001216510"/>
    </source>
</evidence>
<name>A0ABY8BI39_9BURK</name>
<dbReference type="PROSITE" id="PS51819">
    <property type="entry name" value="VOC"/>
    <property type="match status" value="1"/>
</dbReference>
<sequence>MIDHLGVIVADFPKSRAFYESALAPLGFTKVMELGPEITGAFHTAGFGVAPKPEFWISSASAGKSVGAAVHVAFRVTSRAQVDAFHAAALAAGARDNGAPGLRPHYHPDYYGAFVLDPDGHNIEAVCHDPV</sequence>
<dbReference type="RefSeq" id="WP_277418221.1">
    <property type="nucleotide sequence ID" value="NZ_CP119083.1"/>
</dbReference>
<protein>
    <submittedName>
        <fullName evidence="2">VOC family protein</fullName>
    </submittedName>
</protein>
<keyword evidence="3" id="KW-1185">Reference proteome</keyword>
<dbReference type="PANTHER" id="PTHR35006">
    <property type="entry name" value="GLYOXALASE FAMILY PROTEIN (AFU_ORTHOLOGUE AFUA_5G14830)"/>
    <property type="match status" value="1"/>
</dbReference>
<dbReference type="InterPro" id="IPR029068">
    <property type="entry name" value="Glyas_Bleomycin-R_OHBP_Dase"/>
</dbReference>
<dbReference type="InterPro" id="IPR037523">
    <property type="entry name" value="VOC_core"/>
</dbReference>
<feature type="domain" description="VOC" evidence="1">
    <location>
        <begin position="1"/>
        <end position="128"/>
    </location>
</feature>
<evidence type="ECO:0000313" key="2">
    <source>
        <dbReference type="EMBL" id="WEF35570.1"/>
    </source>
</evidence>
<proteinExistence type="predicted"/>
<accession>A0ABY8BI39</accession>
<dbReference type="CDD" id="cd07262">
    <property type="entry name" value="VOC_like"/>
    <property type="match status" value="1"/>
</dbReference>
<dbReference type="EMBL" id="CP119083">
    <property type="protein sequence ID" value="WEF35570.1"/>
    <property type="molecule type" value="Genomic_DNA"/>
</dbReference>